<evidence type="ECO:0000313" key="2">
    <source>
        <dbReference type="EMBL" id="KAJ7300428.1"/>
    </source>
</evidence>
<dbReference type="InterPro" id="IPR011990">
    <property type="entry name" value="TPR-like_helical_dom_sf"/>
</dbReference>
<feature type="region of interest" description="Disordered" evidence="1">
    <location>
        <begin position="708"/>
        <end position="780"/>
    </location>
</feature>
<comment type="caution">
    <text evidence="2">The sequence shown here is derived from an EMBL/GenBank/DDBJ whole genome shotgun (WGS) entry which is preliminary data.</text>
</comment>
<dbReference type="Gene3D" id="1.25.40.10">
    <property type="entry name" value="Tetratricopeptide repeat domain"/>
    <property type="match status" value="2"/>
</dbReference>
<gene>
    <name evidence="2" type="ORF">DFH08DRAFT_147173</name>
</gene>
<dbReference type="Proteomes" id="UP001218218">
    <property type="component" value="Unassembled WGS sequence"/>
</dbReference>
<feature type="compositionally biased region" description="Gly residues" evidence="1">
    <location>
        <begin position="14"/>
        <end position="36"/>
    </location>
</feature>
<evidence type="ECO:0000313" key="3">
    <source>
        <dbReference type="Proteomes" id="UP001218218"/>
    </source>
</evidence>
<sequence length="780" mass="85881">MLSRDDSRSLYITGGQGGNGGHGHPHGTGGPGGTGSGPNVNIIEHQSIVYNLHPGPASQQAFQPSNIQASQTINHCSPPSRIFQGRRNILDKMHSFFTSDVGIQHIYVLYGLGGAGKTQITLKFINESSSHFSDTFFIDASTIATINTGLKSIAVGKGSGDSLQDGLLWLASRVEEWLLVFDNTDDPSINLNDFIPQCNHGNIIITSRNPGLRVYGSHSPVSDMEEEDAVALLLKSAAQAATTGTMLNATEIVKALHYLPLAIVQAGSFISKSQDLDGYLTLYTTNQARLLSEMPAQTHDHYARTVYTTWQMSFDRLTQPAAMFLQYCSFLHHNGISEQIFIYASGYTFPSYGPSKEDLREPLEFLSHFLGPSGEWDSLQFSNMTNEVQAYSLISIDAEKKLFSIHPLVHAWSQTTGNPEKYLSNMGSILGMALSARPLYDIQLGSLAICPHVELALQMDAEIALGFKEQYGVILWEAGKYKQYEKLLEGVLEKQKQVLGDNHPDTLCTISNLAMTYTDLGEHQKAKEPNLTVLEKLKQVLGDNHPDTLGTMSNLARTYSCLGEHQKAKELNLTVLEKWKQVLGDNHLQTLHTMGNLARTYSDLGEHQKAKELDLTVLEKQKQVLGDNHPDTLRTMGSLASTYSDLGEHQKAKELNLTVLEKQKQVLGNNHPHTLLTMGNLAWTYSCLGEHQKAKELKATALEKQNQFPLPTHSPSLHVSPPSPLPLQPSHASPSLPRPRKLGRGLKKQTASAAVEPAPAGKTKATMKHALQDNTRPHWR</sequence>
<accession>A0AAD7E659</accession>
<evidence type="ECO:0000256" key="1">
    <source>
        <dbReference type="SAM" id="MobiDB-lite"/>
    </source>
</evidence>
<dbReference type="PANTHER" id="PTHR46082">
    <property type="entry name" value="ATP/GTP-BINDING PROTEIN-RELATED"/>
    <property type="match status" value="1"/>
</dbReference>
<dbReference type="InterPro" id="IPR053137">
    <property type="entry name" value="NLR-like"/>
</dbReference>
<dbReference type="PANTHER" id="PTHR46082:SF11">
    <property type="entry name" value="AAA+ ATPASE DOMAIN-CONTAINING PROTEIN-RELATED"/>
    <property type="match status" value="1"/>
</dbReference>
<feature type="region of interest" description="Disordered" evidence="1">
    <location>
        <begin position="1"/>
        <end position="39"/>
    </location>
</feature>
<dbReference type="InterPro" id="IPR027417">
    <property type="entry name" value="P-loop_NTPase"/>
</dbReference>
<name>A0AAD7E659_9AGAR</name>
<protein>
    <submittedName>
        <fullName evidence="2">P-loop containing nucleoside triphosphate hydrolase protein</fullName>
    </submittedName>
</protein>
<keyword evidence="2" id="KW-0378">Hydrolase</keyword>
<dbReference type="SUPFAM" id="SSF48452">
    <property type="entry name" value="TPR-like"/>
    <property type="match status" value="2"/>
</dbReference>
<dbReference type="Gene3D" id="3.40.50.300">
    <property type="entry name" value="P-loop containing nucleotide triphosphate hydrolases"/>
    <property type="match status" value="1"/>
</dbReference>
<reference evidence="2" key="1">
    <citation type="submission" date="2023-03" db="EMBL/GenBank/DDBJ databases">
        <title>Massive genome expansion in bonnet fungi (Mycena s.s.) driven by repeated elements and novel gene families across ecological guilds.</title>
        <authorList>
            <consortium name="Lawrence Berkeley National Laboratory"/>
            <person name="Harder C.B."/>
            <person name="Miyauchi S."/>
            <person name="Viragh M."/>
            <person name="Kuo A."/>
            <person name="Thoen E."/>
            <person name="Andreopoulos B."/>
            <person name="Lu D."/>
            <person name="Skrede I."/>
            <person name="Drula E."/>
            <person name="Henrissat B."/>
            <person name="Morin E."/>
            <person name="Kohler A."/>
            <person name="Barry K."/>
            <person name="LaButti K."/>
            <person name="Morin E."/>
            <person name="Salamov A."/>
            <person name="Lipzen A."/>
            <person name="Mereny Z."/>
            <person name="Hegedus B."/>
            <person name="Baldrian P."/>
            <person name="Stursova M."/>
            <person name="Weitz H."/>
            <person name="Taylor A."/>
            <person name="Grigoriev I.V."/>
            <person name="Nagy L.G."/>
            <person name="Martin F."/>
            <person name="Kauserud H."/>
        </authorList>
    </citation>
    <scope>NUCLEOTIDE SEQUENCE</scope>
    <source>
        <strain evidence="2">CBHHK002</strain>
    </source>
</reference>
<dbReference type="EMBL" id="JARIHO010000169">
    <property type="protein sequence ID" value="KAJ7300428.1"/>
    <property type="molecule type" value="Genomic_DNA"/>
</dbReference>
<feature type="compositionally biased region" description="Basic residues" evidence="1">
    <location>
        <begin position="738"/>
        <end position="747"/>
    </location>
</feature>
<organism evidence="2 3">
    <name type="scientific">Mycena albidolilacea</name>
    <dbReference type="NCBI Taxonomy" id="1033008"/>
    <lineage>
        <taxon>Eukaryota</taxon>
        <taxon>Fungi</taxon>
        <taxon>Dikarya</taxon>
        <taxon>Basidiomycota</taxon>
        <taxon>Agaricomycotina</taxon>
        <taxon>Agaricomycetes</taxon>
        <taxon>Agaricomycetidae</taxon>
        <taxon>Agaricales</taxon>
        <taxon>Marasmiineae</taxon>
        <taxon>Mycenaceae</taxon>
        <taxon>Mycena</taxon>
    </lineage>
</organism>
<feature type="compositionally biased region" description="Low complexity" evidence="1">
    <location>
        <begin position="708"/>
        <end position="720"/>
    </location>
</feature>
<proteinExistence type="predicted"/>
<dbReference type="AlphaFoldDB" id="A0AAD7E659"/>
<keyword evidence="3" id="KW-1185">Reference proteome</keyword>
<dbReference type="SUPFAM" id="SSF52540">
    <property type="entry name" value="P-loop containing nucleoside triphosphate hydrolases"/>
    <property type="match status" value="1"/>
</dbReference>
<dbReference type="GO" id="GO:0016787">
    <property type="term" value="F:hydrolase activity"/>
    <property type="evidence" value="ECO:0007669"/>
    <property type="project" value="UniProtKB-KW"/>
</dbReference>
<dbReference type="Pfam" id="PF13424">
    <property type="entry name" value="TPR_12"/>
    <property type="match status" value="3"/>
</dbReference>